<feature type="domain" description="Endonuclease GajA/Old nuclease/RecF-like AAA" evidence="1">
    <location>
        <begin position="6"/>
        <end position="407"/>
    </location>
</feature>
<dbReference type="Proteomes" id="UP000438093">
    <property type="component" value="Unassembled WGS sequence"/>
</dbReference>
<evidence type="ECO:0000259" key="2">
    <source>
        <dbReference type="Pfam" id="PF20469"/>
    </source>
</evidence>
<evidence type="ECO:0000259" key="1">
    <source>
        <dbReference type="Pfam" id="PF13175"/>
    </source>
</evidence>
<dbReference type="AlphaFoldDB" id="A0A6N7RLW3"/>
<gene>
    <name evidence="3" type="ORF">GJG86_06375</name>
</gene>
<reference evidence="4" key="1">
    <citation type="submission" date="2019-08" db="EMBL/GenBank/DDBJ databases">
        <title>Arthrobacter sp. nov., isolated from plateau pika and Tibetan wild ass.</title>
        <authorList>
            <person name="Ge Y."/>
        </authorList>
    </citation>
    <scope>NUCLEOTIDE SEQUENCE [LARGE SCALE GENOMIC DNA]</scope>
    <source>
        <strain evidence="4">HF-4214</strain>
    </source>
</reference>
<dbReference type="Pfam" id="PF20469">
    <property type="entry name" value="OLD-like_TOPRIM"/>
    <property type="match status" value="1"/>
</dbReference>
<keyword evidence="4" id="KW-1185">Reference proteome</keyword>
<protein>
    <submittedName>
        <fullName evidence="3">AAA family ATPase</fullName>
    </submittedName>
</protein>
<evidence type="ECO:0000313" key="3">
    <source>
        <dbReference type="EMBL" id="MRX82114.1"/>
    </source>
</evidence>
<dbReference type="PANTHER" id="PTHR43581:SF2">
    <property type="entry name" value="EXCINUCLEASE ATPASE SUBUNIT"/>
    <property type="match status" value="1"/>
</dbReference>
<dbReference type="CDD" id="cd01026">
    <property type="entry name" value="TOPRIM_OLD"/>
    <property type="match status" value="1"/>
</dbReference>
<sequence length="686" mass="77134">MMGCMMRVKTISVTNFRLLENVSISLDPSNTLIVGRNNTGKTSLTELVRRISHAGSSFRLEDFSLKAIDGFWAAYVKFLEGSDEDVIRSFVPYIGMKMEIDYTEDDFYGLLSELIIDLDPDNFTAVLDVSYRLENGSLDRFFGAFEEDASAYGGVANKAFCRTLAKQIQKRFVLTGEAVDPTADSANRRNVDMDFVRKLLMCSFITAQRGLDDSTLKENDVLGKVLLALFSSIQKDEVLPSDQQAREDIAETIESIQEMIDASYNDQVSGLLPALSLFGYPGLSDPGIHTETTIDPSRFLEAHTRICYAKSDCKGISLPETYSGLGTRNLLYILFQLYRYFKDYAASQPRPLIHLVFIEEPEAHLHPQMQEIFIRQIVKIADEFKRTFEVKEWPVQFVVTTHSTHIANAAHFDTIRYFIHKDSNGSGTRVKDLSMGLGGPDAEADRDFLQKYLTLTRCDLFFADKAILVEGQSEHLLLPRMLEMIDECAGSRLSAEYISIVEVGGAYVHKFFPLLDFLELKTLIITDLDSVKTIIGSDGKKTKQKCRVSEGEDTSNEGLKKWFSIDDEIQCPFAQIREKGAGEKTTGYRRIAFQIPEEGTSRCARSFEDAFILANPGLFGFSSGDNDLERKAFEEANKSSMKKLDFAIRYAILESTWEIPIYIKEGLKWLCNNSTVGTLGEGEVDG</sequence>
<comment type="caution">
    <text evidence="3">The sequence shown here is derived from an EMBL/GenBank/DDBJ whole genome shotgun (WGS) entry which is preliminary data.</text>
</comment>
<proteinExistence type="predicted"/>
<organism evidence="3 4">
    <name type="scientific">Eggerthella guodeyinii</name>
    <dbReference type="NCBI Taxonomy" id="2690837"/>
    <lineage>
        <taxon>Bacteria</taxon>
        <taxon>Bacillati</taxon>
        <taxon>Actinomycetota</taxon>
        <taxon>Coriobacteriia</taxon>
        <taxon>Eggerthellales</taxon>
        <taxon>Eggerthellaceae</taxon>
        <taxon>Eggerthella</taxon>
    </lineage>
</organism>
<dbReference type="InterPro" id="IPR051396">
    <property type="entry name" value="Bact_Antivir_Def_Nuclease"/>
</dbReference>
<accession>A0A6N7RLW3</accession>
<dbReference type="EMBL" id="VTFY01000004">
    <property type="protein sequence ID" value="MRX82114.1"/>
    <property type="molecule type" value="Genomic_DNA"/>
</dbReference>
<dbReference type="InterPro" id="IPR027417">
    <property type="entry name" value="P-loop_NTPase"/>
</dbReference>
<dbReference type="Gene3D" id="3.40.50.300">
    <property type="entry name" value="P-loop containing nucleotide triphosphate hydrolases"/>
    <property type="match status" value="2"/>
</dbReference>
<name>A0A6N7RLW3_9ACTN</name>
<dbReference type="InterPro" id="IPR041685">
    <property type="entry name" value="AAA_GajA/Old/RecF-like"/>
</dbReference>
<dbReference type="Pfam" id="PF13175">
    <property type="entry name" value="AAA_15"/>
    <property type="match status" value="1"/>
</dbReference>
<feature type="domain" description="OLD protein-like TOPRIM" evidence="2">
    <location>
        <begin position="461"/>
        <end position="529"/>
    </location>
</feature>
<dbReference type="SUPFAM" id="SSF52540">
    <property type="entry name" value="P-loop containing nucleoside triphosphate hydrolases"/>
    <property type="match status" value="1"/>
</dbReference>
<evidence type="ECO:0000313" key="4">
    <source>
        <dbReference type="Proteomes" id="UP000438093"/>
    </source>
</evidence>
<dbReference type="PANTHER" id="PTHR43581">
    <property type="entry name" value="ATP/GTP PHOSPHATASE"/>
    <property type="match status" value="1"/>
</dbReference>
<dbReference type="InterPro" id="IPR034139">
    <property type="entry name" value="TOPRIM_OLD"/>
</dbReference>